<comment type="caution">
    <text evidence="10">The sequence shown here is derived from an EMBL/GenBank/DDBJ whole genome shotgun (WGS) entry which is preliminary data.</text>
</comment>
<gene>
    <name evidence="10" type="ORF">F4562_004468</name>
</gene>
<feature type="transmembrane region" description="Helical" evidence="8">
    <location>
        <begin position="68"/>
        <end position="86"/>
    </location>
</feature>
<dbReference type="InterPro" id="IPR001173">
    <property type="entry name" value="Glyco_trans_2-like"/>
</dbReference>
<evidence type="ECO:0000256" key="2">
    <source>
        <dbReference type="ARBA" id="ARBA00006739"/>
    </source>
</evidence>
<dbReference type="GO" id="GO:0005886">
    <property type="term" value="C:plasma membrane"/>
    <property type="evidence" value="ECO:0007669"/>
    <property type="project" value="UniProtKB-SubCell"/>
</dbReference>
<dbReference type="Gene3D" id="3.90.550.10">
    <property type="entry name" value="Spore Coat Polysaccharide Biosynthesis Protein SpsA, Chain A"/>
    <property type="match status" value="1"/>
</dbReference>
<feature type="domain" description="Glycosyltransferase 2-like" evidence="9">
    <location>
        <begin position="382"/>
        <end position="513"/>
    </location>
</feature>
<dbReference type="InterPro" id="IPR029044">
    <property type="entry name" value="Nucleotide-diphossugar_trans"/>
</dbReference>
<dbReference type="Proteomes" id="UP000540685">
    <property type="component" value="Unassembled WGS sequence"/>
</dbReference>
<evidence type="ECO:0000256" key="5">
    <source>
        <dbReference type="ARBA" id="ARBA00022989"/>
    </source>
</evidence>
<dbReference type="InterPro" id="IPR022791">
    <property type="entry name" value="L-PG_synthase/AglD"/>
</dbReference>
<evidence type="ECO:0000256" key="4">
    <source>
        <dbReference type="ARBA" id="ARBA00022692"/>
    </source>
</evidence>
<dbReference type="SUPFAM" id="SSF53448">
    <property type="entry name" value="Nucleotide-diphospho-sugar transferases"/>
    <property type="match status" value="1"/>
</dbReference>
<feature type="transmembrane region" description="Helical" evidence="8">
    <location>
        <begin position="244"/>
        <end position="262"/>
    </location>
</feature>
<dbReference type="PANTHER" id="PTHR48090:SF7">
    <property type="entry name" value="RFBJ PROTEIN"/>
    <property type="match status" value="1"/>
</dbReference>
<evidence type="ECO:0000256" key="6">
    <source>
        <dbReference type="ARBA" id="ARBA00023136"/>
    </source>
</evidence>
<evidence type="ECO:0000313" key="11">
    <source>
        <dbReference type="Proteomes" id="UP000540685"/>
    </source>
</evidence>
<keyword evidence="5 8" id="KW-1133">Transmembrane helix</keyword>
<proteinExistence type="inferred from homology"/>
<dbReference type="AlphaFoldDB" id="A0A7W9IJF1"/>
<protein>
    <submittedName>
        <fullName evidence="10">Uncharacterized membrane protein YbhN (UPF0104 family)</fullName>
    </submittedName>
</protein>
<dbReference type="CDD" id="cd04179">
    <property type="entry name" value="DPM_DPG-synthase_like"/>
    <property type="match status" value="1"/>
</dbReference>
<accession>A0A7W9IJF1</accession>
<name>A0A7W9IJF1_9ACTN</name>
<feature type="region of interest" description="Disordered" evidence="7">
    <location>
        <begin position="1"/>
        <end position="27"/>
    </location>
</feature>
<reference evidence="10 11" key="1">
    <citation type="submission" date="2020-08" db="EMBL/GenBank/DDBJ databases">
        <title>Sequencing the genomes of 1000 actinobacteria strains.</title>
        <authorList>
            <person name="Klenk H.-P."/>
        </authorList>
    </citation>
    <scope>NUCLEOTIDE SEQUENCE [LARGE SCALE GENOMIC DNA]</scope>
    <source>
        <strain evidence="10 11">DSM 46887</strain>
    </source>
</reference>
<evidence type="ECO:0000256" key="1">
    <source>
        <dbReference type="ARBA" id="ARBA00004651"/>
    </source>
</evidence>
<dbReference type="Pfam" id="PF00535">
    <property type="entry name" value="Glycos_transf_2"/>
    <property type="match status" value="1"/>
</dbReference>
<evidence type="ECO:0000256" key="7">
    <source>
        <dbReference type="SAM" id="MobiDB-lite"/>
    </source>
</evidence>
<evidence type="ECO:0000259" key="9">
    <source>
        <dbReference type="Pfam" id="PF00535"/>
    </source>
</evidence>
<evidence type="ECO:0000256" key="8">
    <source>
        <dbReference type="SAM" id="Phobius"/>
    </source>
</evidence>
<dbReference type="PANTHER" id="PTHR48090">
    <property type="entry name" value="UNDECAPRENYL-PHOSPHATE 4-DEOXY-4-FORMAMIDO-L-ARABINOSE TRANSFERASE-RELATED"/>
    <property type="match status" value="1"/>
</dbReference>
<keyword evidence="11" id="KW-1185">Reference proteome</keyword>
<organism evidence="10 11">
    <name type="scientific">Streptosporangium becharense</name>
    <dbReference type="NCBI Taxonomy" id="1816182"/>
    <lineage>
        <taxon>Bacteria</taxon>
        <taxon>Bacillati</taxon>
        <taxon>Actinomycetota</taxon>
        <taxon>Actinomycetes</taxon>
        <taxon>Streptosporangiales</taxon>
        <taxon>Streptosporangiaceae</taxon>
        <taxon>Streptosporangium</taxon>
    </lineage>
</organism>
<evidence type="ECO:0000256" key="3">
    <source>
        <dbReference type="ARBA" id="ARBA00022475"/>
    </source>
</evidence>
<keyword evidence="4 8" id="KW-0812">Transmembrane</keyword>
<dbReference type="InterPro" id="IPR050256">
    <property type="entry name" value="Glycosyltransferase_2"/>
</dbReference>
<dbReference type="RefSeq" id="WP_184545832.1">
    <property type="nucleotide sequence ID" value="NZ_JACHMP010000001.1"/>
</dbReference>
<sequence>MRTLMVDPVPIGTSPGLATSGSGGRSPLKPARRVAGVLVLVVALGYLAHAVSGPDLASASRALLRDPLGVSAALVLYGCAFALRAWSWRRVLPGLSLGQSWAALHVSLLGNHVLPFRLGEALRVTSVLRRTGLPAAPVIASTVALRSADLVAVVLLAAAGAPALVTALAGPWLWPVLGGLVLVMVAAGAWLLRTRSHPPRPGAADTGAAVPGVAVPGVAREAALPVGASPQKAAPVRASPEKALPVRTLAAVFLAAVAAWALESAVVYEVARLAGVTLSPAEAVAVTAVTIAAQTVAVTPGGFGSYEAAATAALSALGAAPGPAFAVALLTHTLKTVYSLLVGGAALMTPSPGYFGRLRLDRVLPGRPEPLPIAPDAPVVAFVPVFNEEETVAEVVRRLPATVAGRRLVTIVVDDGSTDASAARAAEAGARVVSQVRNLGLGAALRRGLAEAVTLAPAAVVYLDADLEYFPEDIERVAAPVLDGTADYVVGSRFSGTIERMLPHRRLGNRLLTAWVRWMTRHDVTDGQSGYRAFSPSAARAAEVVHDYNYAQVVTLDLLAKGYVYREVPIRYAFRSTGRSFIRLGRYLRKVVPAVHRELNSP</sequence>
<feature type="transmembrane region" description="Helical" evidence="8">
    <location>
        <begin position="31"/>
        <end position="48"/>
    </location>
</feature>
<evidence type="ECO:0000313" key="10">
    <source>
        <dbReference type="EMBL" id="MBB5821406.1"/>
    </source>
</evidence>
<comment type="subcellular location">
    <subcellularLocation>
        <location evidence="1">Cell membrane</location>
        <topology evidence="1">Multi-pass membrane protein</topology>
    </subcellularLocation>
</comment>
<dbReference type="EMBL" id="JACHMP010000001">
    <property type="protein sequence ID" value="MBB5821406.1"/>
    <property type="molecule type" value="Genomic_DNA"/>
</dbReference>
<keyword evidence="3" id="KW-1003">Cell membrane</keyword>
<dbReference type="Pfam" id="PF03706">
    <property type="entry name" value="LPG_synthase_TM"/>
    <property type="match status" value="1"/>
</dbReference>
<keyword evidence="6 8" id="KW-0472">Membrane</keyword>
<comment type="similarity">
    <text evidence="2">Belongs to the glycosyltransferase 2 family.</text>
</comment>
<feature type="transmembrane region" description="Helical" evidence="8">
    <location>
        <begin position="174"/>
        <end position="192"/>
    </location>
</feature>
<feature type="transmembrane region" description="Helical" evidence="8">
    <location>
        <begin position="150"/>
        <end position="168"/>
    </location>
</feature>